<gene>
    <name evidence="2" type="ORF">CMQ_327</name>
</gene>
<feature type="region of interest" description="Disordered" evidence="1">
    <location>
        <begin position="342"/>
        <end position="374"/>
    </location>
</feature>
<dbReference type="EMBL" id="GL629807">
    <property type="protein sequence ID" value="EFX00010.1"/>
    <property type="molecule type" value="Genomic_DNA"/>
</dbReference>
<dbReference type="HOGENOM" id="CLU_036424_0_0_1"/>
<evidence type="ECO:0000256" key="1">
    <source>
        <dbReference type="SAM" id="MobiDB-lite"/>
    </source>
</evidence>
<dbReference type="Proteomes" id="UP000007796">
    <property type="component" value="Unassembled WGS sequence"/>
</dbReference>
<keyword evidence="3" id="KW-1185">Reference proteome</keyword>
<organism evidence="3">
    <name type="scientific">Grosmannia clavigera (strain kw1407 / UAMH 11150)</name>
    <name type="common">Blue stain fungus</name>
    <name type="synonym">Graphiocladiella clavigera</name>
    <dbReference type="NCBI Taxonomy" id="655863"/>
    <lineage>
        <taxon>Eukaryota</taxon>
        <taxon>Fungi</taxon>
        <taxon>Dikarya</taxon>
        <taxon>Ascomycota</taxon>
        <taxon>Pezizomycotina</taxon>
        <taxon>Sordariomycetes</taxon>
        <taxon>Sordariomycetidae</taxon>
        <taxon>Ophiostomatales</taxon>
        <taxon>Ophiostomataceae</taxon>
        <taxon>Leptographium</taxon>
    </lineage>
</organism>
<dbReference type="InParanoid" id="F0XR86"/>
<proteinExistence type="predicted"/>
<accession>F0XR86</accession>
<protein>
    <submittedName>
        <fullName evidence="2">Uncharacterized protein</fullName>
    </submittedName>
</protein>
<name>F0XR86_GROCL</name>
<sequence length="374" mass="41368">MDRQNVSHSRRAVGSRVSSIPNRPQFYVHLDFGLSLSPGHIPNSHTVSYQSQSLRERLAHLPHKPPPTMSAMPTMPTMPATAARAVVPETQARRPAATAIHDVPRPSFSDHYYYQYQHNRGQTRRDARYDPPQQPQQPQAVWKPLPEVPGRFRLGETELPWSTGPDADPDDERLRPSSRAESDDGHSILHPFRSRSQEPPPVSASFSNIPTVLPLQSHVALELDPRRRQELESLSAAMVTVDNGFESQWWNQGGRDRLPVADVDGVPEQMSSAPRERTVSLGWAVASSSASASASAAAPTLGITRSVSDNVVSPWSASATLEIGQPSRQMTVSPMTVANEDFLFANPSPEPRSRLSRTLSTRSEELFPTRSRYA</sequence>
<dbReference type="RefSeq" id="XP_014169175.1">
    <property type="nucleotide sequence ID" value="XM_014313700.1"/>
</dbReference>
<reference evidence="2 3" key="1">
    <citation type="journal article" date="2011" name="Proc. Natl. Acad. Sci. U.S.A.">
        <title>Genome and transcriptome analyses of the mountain pine beetle-fungal symbiont Grosmannia clavigera, a lodgepole pine pathogen.</title>
        <authorList>
            <person name="DiGuistini S."/>
            <person name="Wang Y."/>
            <person name="Liao N.Y."/>
            <person name="Taylor G."/>
            <person name="Tanguay P."/>
            <person name="Feau N."/>
            <person name="Henrissat B."/>
            <person name="Chan S.K."/>
            <person name="Hesse-Orce U."/>
            <person name="Alamouti S.M."/>
            <person name="Tsui C.K.M."/>
            <person name="Docking R.T."/>
            <person name="Levasseur A."/>
            <person name="Haridas S."/>
            <person name="Robertson G."/>
            <person name="Birol I."/>
            <person name="Holt R.A."/>
            <person name="Marra M.A."/>
            <person name="Hamelin R.C."/>
            <person name="Hirst M."/>
            <person name="Jones S.J.M."/>
            <person name="Bohlmann J."/>
            <person name="Breuil C."/>
        </authorList>
    </citation>
    <scope>NUCLEOTIDE SEQUENCE [LARGE SCALE GENOMIC DNA]</scope>
    <source>
        <strain evidence="3">kw1407 / UAMH 11150</strain>
    </source>
</reference>
<dbReference type="GeneID" id="25976351"/>
<evidence type="ECO:0000313" key="3">
    <source>
        <dbReference type="Proteomes" id="UP000007796"/>
    </source>
</evidence>
<dbReference type="AlphaFoldDB" id="F0XR86"/>
<dbReference type="OrthoDB" id="5207413at2759"/>
<feature type="region of interest" description="Disordered" evidence="1">
    <location>
        <begin position="119"/>
        <end position="208"/>
    </location>
</feature>
<evidence type="ECO:0000313" key="2">
    <source>
        <dbReference type="EMBL" id="EFX00010.1"/>
    </source>
</evidence>
<feature type="compositionally biased region" description="Basic and acidic residues" evidence="1">
    <location>
        <begin position="172"/>
        <end position="187"/>
    </location>
</feature>
<dbReference type="eggNOG" id="ENOG502RR61">
    <property type="taxonomic scope" value="Eukaryota"/>
</dbReference>